<accession>A0A914XL30</accession>
<dbReference type="Pfam" id="PF15991">
    <property type="entry name" value="G_path_suppress"/>
    <property type="match status" value="1"/>
</dbReference>
<feature type="compositionally biased region" description="Low complexity" evidence="1">
    <location>
        <begin position="149"/>
        <end position="166"/>
    </location>
</feature>
<reference evidence="3" key="1">
    <citation type="submission" date="2022-11" db="UniProtKB">
        <authorList>
            <consortium name="WormBaseParasite"/>
        </authorList>
    </citation>
    <scope>IDENTIFICATION</scope>
</reference>
<dbReference type="WBParaSite" id="PSAMB.scaffold8609size6027.g31585.t1">
    <property type="protein sequence ID" value="PSAMB.scaffold8609size6027.g31585.t1"/>
    <property type="gene ID" value="PSAMB.scaffold8609size6027.g31585"/>
</dbReference>
<dbReference type="GO" id="GO:0006357">
    <property type="term" value="P:regulation of transcription by RNA polymerase II"/>
    <property type="evidence" value="ECO:0007669"/>
    <property type="project" value="TreeGrafter"/>
</dbReference>
<keyword evidence="2" id="KW-1185">Reference proteome</keyword>
<proteinExistence type="predicted"/>
<evidence type="ECO:0000313" key="3">
    <source>
        <dbReference type="WBParaSite" id="PSAMB.scaffold8609size6027.g31585.t1"/>
    </source>
</evidence>
<organism evidence="2 3">
    <name type="scientific">Plectus sambesii</name>
    <dbReference type="NCBI Taxonomy" id="2011161"/>
    <lineage>
        <taxon>Eukaryota</taxon>
        <taxon>Metazoa</taxon>
        <taxon>Ecdysozoa</taxon>
        <taxon>Nematoda</taxon>
        <taxon>Chromadorea</taxon>
        <taxon>Plectida</taxon>
        <taxon>Plectina</taxon>
        <taxon>Plectoidea</taxon>
        <taxon>Plectidae</taxon>
        <taxon>Plectus</taxon>
    </lineage>
</organism>
<dbReference type="Proteomes" id="UP000887566">
    <property type="component" value="Unplaced"/>
</dbReference>
<evidence type="ECO:0000256" key="1">
    <source>
        <dbReference type="SAM" id="MobiDB-lite"/>
    </source>
</evidence>
<feature type="region of interest" description="Disordered" evidence="1">
    <location>
        <begin position="134"/>
        <end position="187"/>
    </location>
</feature>
<name>A0A914XL30_9BILA</name>
<dbReference type="AlphaFoldDB" id="A0A914XL30"/>
<dbReference type="PANTHER" id="PTHR22654:SF2">
    <property type="entry name" value="G PROTEIN PATHWAY SUPPRESSOR 2"/>
    <property type="match status" value="1"/>
</dbReference>
<dbReference type="GO" id="GO:0005667">
    <property type="term" value="C:transcription regulator complex"/>
    <property type="evidence" value="ECO:0007669"/>
    <property type="project" value="TreeGrafter"/>
</dbReference>
<feature type="compositionally biased region" description="Basic and acidic residues" evidence="1">
    <location>
        <begin position="45"/>
        <end position="67"/>
    </location>
</feature>
<sequence>MPSTTLPFGLKPLDPSTDMKHSLQQYIIRQRKKEKEEAAQSAALRQERKEREERQQRDSMTLEKTKEDLTNLQARSEQLLKERHDLFNELKTVINQETEERKRREKQQQQYAREAQEVLNVVGPAAPPTLLLTSADALAPPPPPPGKPTPSKTMLGGSPPHHGLPPNKRPRSPDTSELHNPLFGSPAKISAAGISPFHHQQLPFPTSISGGYSPLTLASSMGVGMRPPPVTTMTNRFPTQHLPGAAGMAILPTQKPGGLTSGYPMHKPTTMSGKPFASPSYRPGF</sequence>
<evidence type="ECO:0000313" key="2">
    <source>
        <dbReference type="Proteomes" id="UP000887566"/>
    </source>
</evidence>
<dbReference type="PANTHER" id="PTHR22654">
    <property type="entry name" value="G PROTEIN PATHWAY SUPPRESSOR 2"/>
    <property type="match status" value="1"/>
</dbReference>
<feature type="region of interest" description="Disordered" evidence="1">
    <location>
        <begin position="30"/>
        <end position="67"/>
    </location>
</feature>
<dbReference type="GO" id="GO:0003712">
    <property type="term" value="F:transcription coregulator activity"/>
    <property type="evidence" value="ECO:0007669"/>
    <property type="project" value="TreeGrafter"/>
</dbReference>
<dbReference type="InterPro" id="IPR026094">
    <property type="entry name" value="GPS2"/>
</dbReference>
<feature type="compositionally biased region" description="Pro residues" evidence="1">
    <location>
        <begin position="139"/>
        <end position="148"/>
    </location>
</feature>
<protein>
    <submittedName>
        <fullName evidence="3">G protein pathway suppressor 2</fullName>
    </submittedName>
</protein>